<dbReference type="EMBL" id="GL378323">
    <property type="protein sequence ID" value="EFJ53032.1"/>
    <property type="molecule type" value="Genomic_DNA"/>
</dbReference>
<feature type="compositionally biased region" description="Low complexity" evidence="1">
    <location>
        <begin position="707"/>
        <end position="789"/>
    </location>
</feature>
<dbReference type="PRINTS" id="PR01217">
    <property type="entry name" value="PRICHEXTENSN"/>
</dbReference>
<dbReference type="PANTHER" id="PTHR24216">
    <property type="entry name" value="PAXILLIN-RELATED"/>
    <property type="match status" value="1"/>
</dbReference>
<dbReference type="Proteomes" id="UP000001058">
    <property type="component" value="Unassembled WGS sequence"/>
</dbReference>
<dbReference type="AlphaFoldDB" id="D8TH95"/>
<dbReference type="PANTHER" id="PTHR24216:SF65">
    <property type="entry name" value="PAXILLIN-LIKE PROTEIN 1"/>
    <property type="match status" value="1"/>
</dbReference>
<keyword evidence="2" id="KW-0732">Signal</keyword>
<reference evidence="3 4" key="1">
    <citation type="journal article" date="2010" name="Science">
        <title>Genomic analysis of organismal complexity in the multicellular green alga Volvox carteri.</title>
        <authorList>
            <person name="Prochnik S.E."/>
            <person name="Umen J."/>
            <person name="Nedelcu A.M."/>
            <person name="Hallmann A."/>
            <person name="Miller S.M."/>
            <person name="Nishii I."/>
            <person name="Ferris P."/>
            <person name="Kuo A."/>
            <person name="Mitros T."/>
            <person name="Fritz-Laylin L.K."/>
            <person name="Hellsten U."/>
            <person name="Chapman J."/>
            <person name="Simakov O."/>
            <person name="Rensing S.A."/>
            <person name="Terry A."/>
            <person name="Pangilinan J."/>
            <person name="Kapitonov V."/>
            <person name="Jurka J."/>
            <person name="Salamov A."/>
            <person name="Shapiro H."/>
            <person name="Schmutz J."/>
            <person name="Grimwood J."/>
            <person name="Lindquist E."/>
            <person name="Lucas S."/>
            <person name="Grigoriev I.V."/>
            <person name="Schmitt R."/>
            <person name="Kirk D."/>
            <person name="Rokhsar D.S."/>
        </authorList>
    </citation>
    <scope>NUCLEOTIDE SEQUENCE [LARGE SCALE GENOMIC DNA]</scope>
    <source>
        <strain evidence="4">f. Nagariensis / Eve</strain>
    </source>
</reference>
<organism evidence="4">
    <name type="scientific">Volvox carteri f. nagariensis</name>
    <dbReference type="NCBI Taxonomy" id="3068"/>
    <lineage>
        <taxon>Eukaryota</taxon>
        <taxon>Viridiplantae</taxon>
        <taxon>Chlorophyta</taxon>
        <taxon>core chlorophytes</taxon>
        <taxon>Chlorophyceae</taxon>
        <taxon>CS clade</taxon>
        <taxon>Chlamydomonadales</taxon>
        <taxon>Volvocaceae</taxon>
        <taxon>Volvox</taxon>
    </lineage>
</organism>
<dbReference type="InterPro" id="IPR049804">
    <property type="entry name" value="Choice_anch_L"/>
</dbReference>
<name>D8TH95_VOLCA</name>
<sequence length="789" mass="83077">MRRPPCRQLRLVSALALLLLLPTAILADIFETVTDPLSGRRGHVPSRARRSRRGLNAVSSCGGFISCPSASAAAQMILGNNPNLTISNAVFSKGTCIAGGSVQWGIVQNTGWAPGHVMASWFPKGALVLSSGDATAGNCAVNTLDYYTGLVGGGGDANLNALIPAYTTYDAVALEFTVTALADGLLVFKYAFGSDEYTEWVGTAFNDVFGFFIAPISQPITSGHNVAIVKGTIDTQVSINNVNGNSNSNLWNNNRAFEVSPTKPIEADGYTNLLNTQGFQVTANQQYRFKLAIADAGDQILDSWVWIGGETLLVDQKPVANTTNPTTNCATKTATLNASNSYDPDKGDILSYTWVLTANCYPSVTLTGQTAKVMLGAMLRVAAFSNITGLSLFDSGRRLPVLVCSYCYRCGSVKPRVLSSQLPYICTASSTADDSALALIASNYDPGDFYTVFYTWRVFDITDKGYDNPIISVTVPQDPSYPDPTITFTAADLQQSTALKKYRVALDVTDVATWDQGNGVILGVETFIQLLACPIQPADPPTNIIFDGLKSPEAFTLACYASVVLDASAPLAAAAAKYGKPITTQIFRWSLLDINDVVVWTTDSSTALTLFDGTALLSSYVILPDTFYTLSLAVILDDKDFDDDNWVTKFAVENCGFVLEPLPPQSFNPPPPPSPPPPPPPSPPPPSPPPPSPPPPPPSKPTAPQVTAASKPAATAASSKPTAPQVTASSKPAATAASSKPTAPQVTASSKPAATAASSKSTATQVTASSKTTAAQATYASSAPKPDST</sequence>
<dbReference type="InterPro" id="IPR013783">
    <property type="entry name" value="Ig-like_fold"/>
</dbReference>
<evidence type="ECO:0000256" key="2">
    <source>
        <dbReference type="SAM" id="SignalP"/>
    </source>
</evidence>
<protein>
    <recommendedName>
        <fullName evidence="5">Pherophorin domain-containing protein</fullName>
    </recommendedName>
</protein>
<proteinExistence type="predicted"/>
<evidence type="ECO:0000313" key="3">
    <source>
        <dbReference type="EMBL" id="EFJ53032.1"/>
    </source>
</evidence>
<dbReference type="Gene3D" id="2.60.40.10">
    <property type="entry name" value="Immunoglobulins"/>
    <property type="match status" value="1"/>
</dbReference>
<accession>D8TH95</accession>
<dbReference type="eggNOG" id="ENOG502QTV0">
    <property type="taxonomic scope" value="Eukaryota"/>
</dbReference>
<feature type="compositionally biased region" description="Pro residues" evidence="1">
    <location>
        <begin position="661"/>
        <end position="701"/>
    </location>
</feature>
<dbReference type="NCBIfam" id="NF038133">
    <property type="entry name" value="choice_anch_L"/>
    <property type="match status" value="1"/>
</dbReference>
<keyword evidence="4" id="KW-1185">Reference proteome</keyword>
<evidence type="ECO:0000313" key="4">
    <source>
        <dbReference type="Proteomes" id="UP000001058"/>
    </source>
</evidence>
<evidence type="ECO:0000256" key="1">
    <source>
        <dbReference type="SAM" id="MobiDB-lite"/>
    </source>
</evidence>
<gene>
    <name evidence="3" type="ORF">VOLCADRAFT_85888</name>
</gene>
<dbReference type="OrthoDB" id="540558at2759"/>
<dbReference type="RefSeq" id="XP_002946037.1">
    <property type="nucleotide sequence ID" value="XM_002945991.1"/>
</dbReference>
<dbReference type="InParanoid" id="D8TH95"/>
<feature type="signal peptide" evidence="2">
    <location>
        <begin position="1"/>
        <end position="27"/>
    </location>
</feature>
<dbReference type="STRING" id="3068.D8TH95"/>
<feature type="region of interest" description="Disordered" evidence="1">
    <location>
        <begin position="661"/>
        <end position="789"/>
    </location>
</feature>
<dbReference type="KEGG" id="vcn:VOLCADRAFT_85888"/>
<dbReference type="GeneID" id="9621428"/>
<evidence type="ECO:0008006" key="5">
    <source>
        <dbReference type="Google" id="ProtNLM"/>
    </source>
</evidence>
<feature type="chain" id="PRO_5003123588" description="Pherophorin domain-containing protein" evidence="2">
    <location>
        <begin position="28"/>
        <end position="789"/>
    </location>
</feature>